<dbReference type="EMBL" id="QXGF01000427">
    <property type="protein sequence ID" value="KAE8940409.1"/>
    <property type="molecule type" value="Genomic_DNA"/>
</dbReference>
<organism evidence="5 13">
    <name type="scientific">Phytophthora fragariae</name>
    <dbReference type="NCBI Taxonomy" id="53985"/>
    <lineage>
        <taxon>Eukaryota</taxon>
        <taxon>Sar</taxon>
        <taxon>Stramenopiles</taxon>
        <taxon>Oomycota</taxon>
        <taxon>Peronosporomycetes</taxon>
        <taxon>Peronosporales</taxon>
        <taxon>Peronosporaceae</taxon>
        <taxon>Phytophthora</taxon>
    </lineage>
</organism>
<keyword evidence="10" id="KW-1185">Reference proteome</keyword>
<evidence type="ECO:0000313" key="12">
    <source>
        <dbReference type="Proteomes" id="UP000440367"/>
    </source>
</evidence>
<dbReference type="EMBL" id="QXFW01000330">
    <property type="protein sequence ID" value="KAE9015867.1"/>
    <property type="molecule type" value="Genomic_DNA"/>
</dbReference>
<evidence type="ECO:0000313" key="11">
    <source>
        <dbReference type="Proteomes" id="UP000437068"/>
    </source>
</evidence>
<evidence type="ECO:0000313" key="7">
    <source>
        <dbReference type="EMBL" id="KAE9216022.1"/>
    </source>
</evidence>
<dbReference type="Proteomes" id="UP000433483">
    <property type="component" value="Unassembled WGS sequence"/>
</dbReference>
<evidence type="ECO:0000313" key="5">
    <source>
        <dbReference type="EMBL" id="KAE9123974.1"/>
    </source>
</evidence>
<dbReference type="Proteomes" id="UP000440732">
    <property type="component" value="Unassembled WGS sequence"/>
</dbReference>
<evidence type="ECO:0000313" key="14">
    <source>
        <dbReference type="Proteomes" id="UP000441208"/>
    </source>
</evidence>
<comment type="caution">
    <text evidence="5">The sequence shown here is derived from an EMBL/GenBank/DDBJ whole genome shotgun (WGS) entry which is preliminary data.</text>
</comment>
<evidence type="ECO:0000313" key="6">
    <source>
        <dbReference type="EMBL" id="KAE9207025.1"/>
    </source>
</evidence>
<dbReference type="EMBL" id="QXGE01001161">
    <property type="protein sequence ID" value="KAE9296780.1"/>
    <property type="molecule type" value="Genomic_DNA"/>
</dbReference>
<dbReference type="EMBL" id="QXGD01001059">
    <property type="protein sequence ID" value="KAE9216022.1"/>
    <property type="molecule type" value="Genomic_DNA"/>
</dbReference>
<accession>A0A6A3T050</accession>
<dbReference type="Proteomes" id="UP000440367">
    <property type="component" value="Unassembled WGS sequence"/>
</dbReference>
<evidence type="ECO:0000313" key="9">
    <source>
        <dbReference type="Proteomes" id="UP000429523"/>
    </source>
</evidence>
<evidence type="ECO:0000313" key="3">
    <source>
        <dbReference type="EMBL" id="KAE9015867.1"/>
    </source>
</evidence>
<evidence type="ECO:0000256" key="1">
    <source>
        <dbReference type="SAM" id="MobiDB-lite"/>
    </source>
</evidence>
<dbReference type="EMBL" id="QXGB01000687">
    <property type="protein sequence ID" value="KAE9207025.1"/>
    <property type="molecule type" value="Genomic_DNA"/>
</dbReference>
<reference evidence="9 10" key="1">
    <citation type="submission" date="2018-08" db="EMBL/GenBank/DDBJ databases">
        <title>Genomic investigation of the strawberry pathogen Phytophthora fragariae indicates pathogenicity is determined by transcriptional variation in three key races.</title>
        <authorList>
            <person name="Adams T.M."/>
            <person name="Armitage A.D."/>
            <person name="Sobczyk M.K."/>
            <person name="Bates H.J."/>
            <person name="Dunwell J.M."/>
            <person name="Nellist C.F."/>
            <person name="Harrison R.J."/>
        </authorList>
    </citation>
    <scope>NUCLEOTIDE SEQUENCE [LARGE SCALE GENOMIC DNA]</scope>
    <source>
        <strain evidence="8 11">A4</strain>
        <strain evidence="7 12">BC-1</strain>
        <strain evidence="6 10">NOV-27</strain>
        <strain evidence="5 13">NOV-5</strain>
        <strain evidence="4 14">NOV-71</strain>
        <strain evidence="2 9">NOV-9</strain>
        <strain evidence="3 15">SCRP245</strain>
    </source>
</reference>
<dbReference type="Proteomes" id="UP000429523">
    <property type="component" value="Unassembled WGS sequence"/>
</dbReference>
<evidence type="ECO:0000313" key="4">
    <source>
        <dbReference type="EMBL" id="KAE9098463.1"/>
    </source>
</evidence>
<feature type="compositionally biased region" description="Low complexity" evidence="1">
    <location>
        <begin position="56"/>
        <end position="75"/>
    </location>
</feature>
<proteinExistence type="predicted"/>
<protein>
    <submittedName>
        <fullName evidence="5">Uncharacterized protein</fullName>
    </submittedName>
</protein>
<dbReference type="Proteomes" id="UP000441208">
    <property type="component" value="Unassembled WGS sequence"/>
</dbReference>
<gene>
    <name evidence="8" type="ORF">PF001_g16703</name>
    <name evidence="7" type="ORF">PF002_g17205</name>
    <name evidence="6" type="ORF">PF005_g12781</name>
    <name evidence="5" type="ORF">PF006_g17298</name>
    <name evidence="4" type="ORF">PF007_g16256</name>
    <name evidence="2" type="ORF">PF009_g9778</name>
    <name evidence="3" type="ORF">PF011_g7427</name>
</gene>
<dbReference type="Proteomes" id="UP000437068">
    <property type="component" value="Unassembled WGS sequence"/>
</dbReference>
<dbReference type="EMBL" id="QXGA01001265">
    <property type="protein sequence ID" value="KAE9123974.1"/>
    <property type="molecule type" value="Genomic_DNA"/>
</dbReference>
<dbReference type="AlphaFoldDB" id="A0A6A3T050"/>
<evidence type="ECO:0000313" key="13">
    <source>
        <dbReference type="Proteomes" id="UP000440732"/>
    </source>
</evidence>
<dbReference type="Proteomes" id="UP000460718">
    <property type="component" value="Unassembled WGS sequence"/>
</dbReference>
<evidence type="ECO:0000313" key="2">
    <source>
        <dbReference type="EMBL" id="KAE8940409.1"/>
    </source>
</evidence>
<evidence type="ECO:0000313" key="15">
    <source>
        <dbReference type="Proteomes" id="UP000460718"/>
    </source>
</evidence>
<evidence type="ECO:0000313" key="8">
    <source>
        <dbReference type="EMBL" id="KAE9296780.1"/>
    </source>
</evidence>
<evidence type="ECO:0000313" key="10">
    <source>
        <dbReference type="Proteomes" id="UP000433483"/>
    </source>
</evidence>
<dbReference type="EMBL" id="QXFZ01001037">
    <property type="protein sequence ID" value="KAE9098463.1"/>
    <property type="molecule type" value="Genomic_DNA"/>
</dbReference>
<name>A0A6A3T050_9STRA</name>
<feature type="region of interest" description="Disordered" evidence="1">
    <location>
        <begin position="55"/>
        <end position="75"/>
    </location>
</feature>
<sequence length="75" mass="7936">MLTLAGLQDLADGHGRHVAAQYAAVEAAFQSDMQWHGGLCTVDVSGFWASRQRSYGSFGESTTGGFTSSGSHIQK</sequence>